<evidence type="ECO:0000256" key="3">
    <source>
        <dbReference type="SAM" id="MobiDB-lite"/>
    </source>
</evidence>
<dbReference type="PANTHER" id="PTHR22812">
    <property type="entry name" value="CHROMOBOX PROTEIN"/>
    <property type="match status" value="1"/>
</dbReference>
<keyword evidence="6" id="KW-1185">Reference proteome</keyword>
<dbReference type="AlphaFoldDB" id="A0AAE0ENZ5"/>
<evidence type="ECO:0000313" key="5">
    <source>
        <dbReference type="EMBL" id="KAK3234954.1"/>
    </source>
</evidence>
<dbReference type="PROSITE" id="PS50013">
    <property type="entry name" value="CHROMO_2"/>
    <property type="match status" value="1"/>
</dbReference>
<dbReference type="InterPro" id="IPR016197">
    <property type="entry name" value="Chromo-like_dom_sf"/>
</dbReference>
<dbReference type="InterPro" id="IPR051219">
    <property type="entry name" value="Heterochromatin_chromo-domain"/>
</dbReference>
<evidence type="ECO:0000256" key="1">
    <source>
        <dbReference type="ARBA" id="ARBA00004123"/>
    </source>
</evidence>
<feature type="region of interest" description="Disordered" evidence="3">
    <location>
        <begin position="635"/>
        <end position="655"/>
    </location>
</feature>
<dbReference type="Pfam" id="PF00385">
    <property type="entry name" value="Chromo"/>
    <property type="match status" value="1"/>
</dbReference>
<reference evidence="5 6" key="1">
    <citation type="journal article" date="2015" name="Genome Biol. Evol.">
        <title>Comparative Genomics of a Bacterivorous Green Alga Reveals Evolutionary Causalities and Consequences of Phago-Mixotrophic Mode of Nutrition.</title>
        <authorList>
            <person name="Burns J.A."/>
            <person name="Paasch A."/>
            <person name="Narechania A."/>
            <person name="Kim E."/>
        </authorList>
    </citation>
    <scope>NUCLEOTIDE SEQUENCE [LARGE SCALE GENOMIC DNA]</scope>
    <source>
        <strain evidence="5 6">PLY_AMNH</strain>
    </source>
</reference>
<keyword evidence="2" id="KW-0539">Nucleus</keyword>
<sequence>MGKRGSGNKRRKAASSADITLVPQGGGSIKRTPRNPFDPIGSDDTDFRVREIRAERTAGTKLRWLISWEGFDDSADTWEPIENLVGCEQALTLFRQQRDESTTAASERAKKRKAERAAEVDLTADEDAEWKDGAKSKRKAACRQHFMYKVSEDNEKIVVVYYSTKTNTEGNVKQATMEAMIPPVSAERRDELHRLFSLWIVRRKRALAIGESDTELRDIFKFIFQGGYTPPCHKLVLQNILALSVEGKAKVTNALLALIAGGILPSLAGDIWSEGGIAIFGIMAYWIAEDGQYFERLVGAVRFSEVRHTASEILLCTKRACSAMGIGKFVESEDVLLVEDTVADFVHGTVSDSASNIVSGWHCFDGNECICHMIALSAKKYLESPGVSNVFKKLRGMTTHFNHSVIGRHVLHDCPAKYELASTSPPQDNDTRGGWKGAFHLTSFTTLSTAKKAATAVANPDGSKYGDHQLCGKDWDVVRESTYILSQHATVIDLLQVISEPTVSQVLPVIRGRIRKLEPGHTLKYGGASVYILNTDVQDARKRFANDLIKRFFNNLMVCKLEDWCVSTLLDPRYKMLQFKNLERWERGTLTKSRVITWAKRAYAADWEPVASEETSAVATPAIREEQSKLVSFLEDSDEEDEVATGRETPALASEAPTAALVEEDEFALYLALPPASISENPIACPRRVAQR</sequence>
<dbReference type="InterPro" id="IPR000953">
    <property type="entry name" value="Chromo/chromo_shadow_dom"/>
</dbReference>
<dbReference type="GO" id="GO:0005634">
    <property type="term" value="C:nucleus"/>
    <property type="evidence" value="ECO:0007669"/>
    <property type="project" value="UniProtKB-SubCell"/>
</dbReference>
<proteinExistence type="predicted"/>
<dbReference type="InterPro" id="IPR023780">
    <property type="entry name" value="Chromo_domain"/>
</dbReference>
<feature type="domain" description="Chromo" evidence="4">
    <location>
        <begin position="47"/>
        <end position="106"/>
    </location>
</feature>
<dbReference type="Gene3D" id="2.40.50.40">
    <property type="match status" value="1"/>
</dbReference>
<protein>
    <submittedName>
        <fullName evidence="5">La ribonucleoprotein, variant 2</fullName>
    </submittedName>
</protein>
<feature type="region of interest" description="Disordered" evidence="3">
    <location>
        <begin position="97"/>
        <end position="118"/>
    </location>
</feature>
<dbReference type="GO" id="GO:1990904">
    <property type="term" value="C:ribonucleoprotein complex"/>
    <property type="evidence" value="ECO:0007669"/>
    <property type="project" value="UniProtKB-KW"/>
</dbReference>
<accession>A0AAE0ENZ5</accession>
<keyword evidence="5" id="KW-0687">Ribonucleoprotein</keyword>
<dbReference type="SUPFAM" id="SSF54160">
    <property type="entry name" value="Chromo domain-like"/>
    <property type="match status" value="1"/>
</dbReference>
<comment type="subcellular location">
    <subcellularLocation>
        <location evidence="1">Nucleus</location>
    </subcellularLocation>
</comment>
<evidence type="ECO:0000313" key="6">
    <source>
        <dbReference type="Proteomes" id="UP001190700"/>
    </source>
</evidence>
<feature type="region of interest" description="Disordered" evidence="3">
    <location>
        <begin position="1"/>
        <end position="43"/>
    </location>
</feature>
<evidence type="ECO:0000259" key="4">
    <source>
        <dbReference type="PROSITE" id="PS50013"/>
    </source>
</evidence>
<dbReference type="Proteomes" id="UP001190700">
    <property type="component" value="Unassembled WGS sequence"/>
</dbReference>
<dbReference type="CDD" id="cd00024">
    <property type="entry name" value="CD_CSD"/>
    <property type="match status" value="1"/>
</dbReference>
<dbReference type="EMBL" id="LGRX02035411">
    <property type="protein sequence ID" value="KAK3234954.1"/>
    <property type="molecule type" value="Genomic_DNA"/>
</dbReference>
<evidence type="ECO:0000256" key="2">
    <source>
        <dbReference type="ARBA" id="ARBA00023242"/>
    </source>
</evidence>
<dbReference type="SMART" id="SM00298">
    <property type="entry name" value="CHROMO"/>
    <property type="match status" value="1"/>
</dbReference>
<name>A0AAE0ENZ5_9CHLO</name>
<feature type="compositionally biased region" description="Basic residues" evidence="3">
    <location>
        <begin position="1"/>
        <end position="13"/>
    </location>
</feature>
<comment type="caution">
    <text evidence="5">The sequence shown here is derived from an EMBL/GenBank/DDBJ whole genome shotgun (WGS) entry which is preliminary data.</text>
</comment>
<gene>
    <name evidence="5" type="ORF">CYMTET_54831</name>
</gene>
<organism evidence="5 6">
    <name type="scientific">Cymbomonas tetramitiformis</name>
    <dbReference type="NCBI Taxonomy" id="36881"/>
    <lineage>
        <taxon>Eukaryota</taxon>
        <taxon>Viridiplantae</taxon>
        <taxon>Chlorophyta</taxon>
        <taxon>Pyramimonadophyceae</taxon>
        <taxon>Pyramimonadales</taxon>
        <taxon>Pyramimonadaceae</taxon>
        <taxon>Cymbomonas</taxon>
    </lineage>
</organism>